<dbReference type="SMART" id="SM00900">
    <property type="entry name" value="FMN_bind"/>
    <property type="match status" value="1"/>
</dbReference>
<gene>
    <name evidence="6" type="primary">rnfG</name>
    <name evidence="8" type="ORF">DSCW_24070</name>
</gene>
<keyword evidence="1 6" id="KW-0813">Transport</keyword>
<dbReference type="EC" id="7.-.-.-" evidence="6"/>
<evidence type="ECO:0000256" key="6">
    <source>
        <dbReference type="HAMAP-Rule" id="MF_00479"/>
    </source>
</evidence>
<accession>A0A5K7Z2W3</accession>
<keyword evidence="6" id="KW-1133">Transmembrane helix</keyword>
<dbReference type="KEGG" id="dwd:DSCW_24070"/>
<keyword evidence="9" id="KW-1185">Reference proteome</keyword>
<organism evidence="8 9">
    <name type="scientific">Desulfosarcina widdelii</name>
    <dbReference type="NCBI Taxonomy" id="947919"/>
    <lineage>
        <taxon>Bacteria</taxon>
        <taxon>Pseudomonadati</taxon>
        <taxon>Thermodesulfobacteriota</taxon>
        <taxon>Desulfobacteria</taxon>
        <taxon>Desulfobacterales</taxon>
        <taxon>Desulfosarcinaceae</taxon>
        <taxon>Desulfosarcina</taxon>
    </lineage>
</organism>
<proteinExistence type="inferred from homology"/>
<dbReference type="GO" id="GO:0009055">
    <property type="term" value="F:electron transfer activity"/>
    <property type="evidence" value="ECO:0007669"/>
    <property type="project" value="InterPro"/>
</dbReference>
<dbReference type="GO" id="GO:0022900">
    <property type="term" value="P:electron transport chain"/>
    <property type="evidence" value="ECO:0007669"/>
    <property type="project" value="UniProtKB-UniRule"/>
</dbReference>
<dbReference type="InterPro" id="IPR007329">
    <property type="entry name" value="FMN-bd"/>
</dbReference>
<keyword evidence="5 6" id="KW-0249">Electron transport</keyword>
<keyword evidence="3 6" id="KW-0285">Flavoprotein</keyword>
<dbReference type="NCBIfam" id="NF045876">
    <property type="entry name" value="RnfG_DVU2794"/>
    <property type="match status" value="1"/>
</dbReference>
<keyword evidence="6" id="KW-1278">Translocase</keyword>
<name>A0A5K7Z2W3_9BACT</name>
<keyword evidence="2 6" id="KW-0597">Phosphoprotein</keyword>
<dbReference type="PIRSF" id="PIRSF006091">
    <property type="entry name" value="E_trnsport_RnfG"/>
    <property type="match status" value="1"/>
</dbReference>
<dbReference type="GO" id="GO:0005886">
    <property type="term" value="C:plasma membrane"/>
    <property type="evidence" value="ECO:0007669"/>
    <property type="project" value="UniProtKB-SubCell"/>
</dbReference>
<comment type="subunit">
    <text evidence="6">The complex is composed of six subunits: RnfA, RnfB, RnfC, RnfD, RnfE and RnfG.</text>
</comment>
<evidence type="ECO:0000256" key="4">
    <source>
        <dbReference type="ARBA" id="ARBA00022643"/>
    </source>
</evidence>
<evidence type="ECO:0000256" key="5">
    <source>
        <dbReference type="ARBA" id="ARBA00022982"/>
    </source>
</evidence>
<dbReference type="EMBL" id="AP021875">
    <property type="protein sequence ID" value="BBO74990.1"/>
    <property type="molecule type" value="Genomic_DNA"/>
</dbReference>
<comment type="cofactor">
    <cofactor evidence="6">
        <name>FMN</name>
        <dbReference type="ChEBI" id="CHEBI:58210"/>
    </cofactor>
</comment>
<evidence type="ECO:0000313" key="9">
    <source>
        <dbReference type="Proteomes" id="UP000427769"/>
    </source>
</evidence>
<dbReference type="AlphaFoldDB" id="A0A5K7Z2W3"/>
<dbReference type="Pfam" id="PF04205">
    <property type="entry name" value="FMN_bind"/>
    <property type="match status" value="1"/>
</dbReference>
<evidence type="ECO:0000256" key="1">
    <source>
        <dbReference type="ARBA" id="ARBA00022448"/>
    </source>
</evidence>
<keyword evidence="4 6" id="KW-0288">FMN</keyword>
<protein>
    <recommendedName>
        <fullName evidence="6">Ion-translocating oxidoreductase complex subunit G</fullName>
        <ecNumber evidence="6">7.-.-.-</ecNumber>
    </recommendedName>
    <alternativeName>
        <fullName evidence="6">Rnf electron transport complex subunit G</fullName>
    </alternativeName>
</protein>
<dbReference type="HAMAP" id="MF_00479">
    <property type="entry name" value="RsxG_RnfG"/>
    <property type="match status" value="1"/>
</dbReference>
<evidence type="ECO:0000256" key="3">
    <source>
        <dbReference type="ARBA" id="ARBA00022630"/>
    </source>
</evidence>
<dbReference type="RefSeq" id="WP_155303953.1">
    <property type="nucleotide sequence ID" value="NZ_AP021875.1"/>
</dbReference>
<evidence type="ECO:0000256" key="2">
    <source>
        <dbReference type="ARBA" id="ARBA00022553"/>
    </source>
</evidence>
<keyword evidence="6" id="KW-0472">Membrane</keyword>
<dbReference type="OrthoDB" id="9787579at2"/>
<keyword evidence="6" id="KW-1003">Cell membrane</keyword>
<comment type="function">
    <text evidence="6">Part of a membrane-bound complex that couples electron transfer with translocation of ions across the membrane.</text>
</comment>
<dbReference type="GO" id="GO:0010181">
    <property type="term" value="F:FMN binding"/>
    <property type="evidence" value="ECO:0007669"/>
    <property type="project" value="InterPro"/>
</dbReference>
<feature type="modified residue" description="FMN phosphoryl threonine" evidence="6">
    <location>
        <position position="164"/>
    </location>
</feature>
<comment type="similarity">
    <text evidence="6">Belongs to the RnfG family.</text>
</comment>
<dbReference type="NCBIfam" id="TIGR01947">
    <property type="entry name" value="rnfG"/>
    <property type="match status" value="1"/>
</dbReference>
<evidence type="ECO:0000313" key="8">
    <source>
        <dbReference type="EMBL" id="BBO74990.1"/>
    </source>
</evidence>
<dbReference type="PANTHER" id="PTHR36118">
    <property type="entry name" value="ION-TRANSLOCATING OXIDOREDUCTASE COMPLEX SUBUNIT G"/>
    <property type="match status" value="1"/>
</dbReference>
<evidence type="ECO:0000259" key="7">
    <source>
        <dbReference type="SMART" id="SM00900"/>
    </source>
</evidence>
<dbReference type="Proteomes" id="UP000427769">
    <property type="component" value="Chromosome"/>
</dbReference>
<dbReference type="PANTHER" id="PTHR36118:SF1">
    <property type="entry name" value="ION-TRANSLOCATING OXIDOREDUCTASE COMPLEX SUBUNIT G"/>
    <property type="match status" value="1"/>
</dbReference>
<feature type="domain" description="FMN-binding" evidence="7">
    <location>
        <begin position="93"/>
        <end position="181"/>
    </location>
</feature>
<sequence length="197" mass="20845">MGEMIKMVVVLTVLSVVSGGSLAWLKDFTEPKIENQVMNLVKGPAIRQMLSEAENDPVEDRFKIQKGEEEHTVFVGVFGGSADTVVVESSANGFADKVGLVVSFNMSDNTLRGVAVTTSKETPGLGARAKDDPSFTAQFKGQSIAKPFGVTKDGGQISALSGATITSRAVCTGVNSAVKTYNDLKPQIEEQIKGMGK</sequence>
<reference evidence="8 9" key="1">
    <citation type="submission" date="2019-11" db="EMBL/GenBank/DDBJ databases">
        <title>Comparative genomics of hydrocarbon-degrading Desulfosarcina strains.</title>
        <authorList>
            <person name="Watanabe M."/>
            <person name="Kojima H."/>
            <person name="Fukui M."/>
        </authorList>
    </citation>
    <scope>NUCLEOTIDE SEQUENCE [LARGE SCALE GENOMIC DNA]</scope>
    <source>
        <strain evidence="8 9">PP31</strain>
    </source>
</reference>
<dbReference type="InterPro" id="IPR010209">
    <property type="entry name" value="Ion_transpt_RnfG/RsxG"/>
</dbReference>
<comment type="subcellular location">
    <subcellularLocation>
        <location evidence="6">Cell membrane</location>
        <topology evidence="6">Single-pass membrane protein</topology>
    </subcellularLocation>
</comment>
<keyword evidence="6" id="KW-0812">Transmembrane</keyword>